<evidence type="ECO:0000313" key="7">
    <source>
        <dbReference type="EMBL" id="NYE46639.1"/>
    </source>
</evidence>
<name>A0A852TRK5_9ACTN</name>
<dbReference type="SUPFAM" id="SSF46689">
    <property type="entry name" value="Homeodomain-like"/>
    <property type="match status" value="1"/>
</dbReference>
<accession>A0A852TRK5</accession>
<keyword evidence="8" id="KW-1185">Reference proteome</keyword>
<protein>
    <submittedName>
        <fullName evidence="7">AcrR family transcriptional regulator</fullName>
    </submittedName>
</protein>
<dbReference type="EMBL" id="JACCCC010000001">
    <property type="protein sequence ID" value="NYE46639.1"/>
    <property type="molecule type" value="Genomic_DNA"/>
</dbReference>
<dbReference type="PANTHER" id="PTHR30055">
    <property type="entry name" value="HTH-TYPE TRANSCRIPTIONAL REGULATOR RUTR"/>
    <property type="match status" value="1"/>
</dbReference>
<reference evidence="7 8" key="1">
    <citation type="submission" date="2020-07" db="EMBL/GenBank/DDBJ databases">
        <title>Sequencing the genomes of 1000 actinobacteria strains.</title>
        <authorList>
            <person name="Klenk H.-P."/>
        </authorList>
    </citation>
    <scope>NUCLEOTIDE SEQUENCE [LARGE SCALE GENOMIC DNA]</scope>
    <source>
        <strain evidence="7 8">CXB654</strain>
    </source>
</reference>
<dbReference type="PRINTS" id="PR00455">
    <property type="entry name" value="HTHTETR"/>
</dbReference>
<dbReference type="InterPro" id="IPR050109">
    <property type="entry name" value="HTH-type_TetR-like_transc_reg"/>
</dbReference>
<feature type="DNA-binding region" description="H-T-H motif" evidence="4">
    <location>
        <begin position="38"/>
        <end position="57"/>
    </location>
</feature>
<keyword evidence="2 4" id="KW-0238">DNA-binding</keyword>
<dbReference type="Proteomes" id="UP000589036">
    <property type="component" value="Unassembled WGS sequence"/>
</dbReference>
<dbReference type="GO" id="GO:0000976">
    <property type="term" value="F:transcription cis-regulatory region binding"/>
    <property type="evidence" value="ECO:0007669"/>
    <property type="project" value="TreeGrafter"/>
</dbReference>
<dbReference type="PROSITE" id="PS50977">
    <property type="entry name" value="HTH_TETR_2"/>
    <property type="match status" value="1"/>
</dbReference>
<keyword evidence="1" id="KW-0805">Transcription regulation</keyword>
<evidence type="ECO:0000256" key="2">
    <source>
        <dbReference type="ARBA" id="ARBA00023125"/>
    </source>
</evidence>
<evidence type="ECO:0000313" key="8">
    <source>
        <dbReference type="Proteomes" id="UP000589036"/>
    </source>
</evidence>
<dbReference type="InterPro" id="IPR009057">
    <property type="entry name" value="Homeodomain-like_sf"/>
</dbReference>
<gene>
    <name evidence="7" type="ORF">HDA32_001759</name>
</gene>
<dbReference type="Gene3D" id="1.10.357.10">
    <property type="entry name" value="Tetracycline Repressor, domain 2"/>
    <property type="match status" value="1"/>
</dbReference>
<dbReference type="RefSeq" id="WP_179642712.1">
    <property type="nucleotide sequence ID" value="NZ_BAAAYY010000033.1"/>
</dbReference>
<organism evidence="7 8">
    <name type="scientific">Spinactinospora alkalitolerans</name>
    <dbReference type="NCBI Taxonomy" id="687207"/>
    <lineage>
        <taxon>Bacteria</taxon>
        <taxon>Bacillati</taxon>
        <taxon>Actinomycetota</taxon>
        <taxon>Actinomycetes</taxon>
        <taxon>Streptosporangiales</taxon>
        <taxon>Nocardiopsidaceae</taxon>
        <taxon>Spinactinospora</taxon>
    </lineage>
</organism>
<evidence type="ECO:0000256" key="5">
    <source>
        <dbReference type="SAM" id="MobiDB-lite"/>
    </source>
</evidence>
<dbReference type="Pfam" id="PF00440">
    <property type="entry name" value="TetR_N"/>
    <property type="match status" value="1"/>
</dbReference>
<evidence type="ECO:0000256" key="1">
    <source>
        <dbReference type="ARBA" id="ARBA00023015"/>
    </source>
</evidence>
<feature type="region of interest" description="Disordered" evidence="5">
    <location>
        <begin position="209"/>
        <end position="230"/>
    </location>
</feature>
<dbReference type="InterPro" id="IPR001647">
    <property type="entry name" value="HTH_TetR"/>
</dbReference>
<feature type="domain" description="HTH tetR-type" evidence="6">
    <location>
        <begin position="15"/>
        <end position="75"/>
    </location>
</feature>
<dbReference type="PANTHER" id="PTHR30055:SF234">
    <property type="entry name" value="HTH-TYPE TRANSCRIPTIONAL REGULATOR BETI"/>
    <property type="match status" value="1"/>
</dbReference>
<sequence length="230" mass="24583">MGTDNRTDGRPLEDLTARARIRDAALAQFAEHGFKSATMKGVAQAAGYSTGLVQHHFGSKEGLRRACDAHVAESLGDLDTYGVDDGKITDPDFMSDLYAKSPLIIRYVARAMVEDSPAAASLFDSGAAAAERFLTGSWPERFPPGSDRARDGASVMAAMHMSTIALHAHLSRRMGADVLDGRNAPRIAMAMFDVYASMAEFTASDTGAGIRDAVAEQQSSGSPDEEHRDE</sequence>
<evidence type="ECO:0000256" key="4">
    <source>
        <dbReference type="PROSITE-ProRule" id="PRU00335"/>
    </source>
</evidence>
<dbReference type="AlphaFoldDB" id="A0A852TRK5"/>
<evidence type="ECO:0000256" key="3">
    <source>
        <dbReference type="ARBA" id="ARBA00023163"/>
    </source>
</evidence>
<keyword evidence="3" id="KW-0804">Transcription</keyword>
<dbReference type="GO" id="GO:0003700">
    <property type="term" value="F:DNA-binding transcription factor activity"/>
    <property type="evidence" value="ECO:0007669"/>
    <property type="project" value="TreeGrafter"/>
</dbReference>
<proteinExistence type="predicted"/>
<comment type="caution">
    <text evidence="7">The sequence shown here is derived from an EMBL/GenBank/DDBJ whole genome shotgun (WGS) entry which is preliminary data.</text>
</comment>
<evidence type="ECO:0000259" key="6">
    <source>
        <dbReference type="PROSITE" id="PS50977"/>
    </source>
</evidence>